<keyword evidence="2 9" id="KW-0378">Hydrolase</keyword>
<comment type="catalytic activity">
    <reaction evidence="6">
        <text>Couples ATP hydrolysis with the unwinding of duplex DNA by translocating in the 3'-5' direction.</text>
        <dbReference type="EC" id="5.6.2.4"/>
    </reaction>
</comment>
<dbReference type="EMBL" id="JQ661328">
    <property type="protein sequence ID" value="AFZ84228.1"/>
    <property type="molecule type" value="Genomic_DNA"/>
</dbReference>
<dbReference type="Pfam" id="PF00580">
    <property type="entry name" value="UvrD-helicase"/>
    <property type="match status" value="1"/>
</dbReference>
<organism evidence="11">
    <name type="scientific">Thermococcus sp. IRI48</name>
    <dbReference type="NCBI Taxonomy" id="1197734"/>
    <lineage>
        <taxon>Archaea</taxon>
        <taxon>Methanobacteriati</taxon>
        <taxon>Methanobacteriota</taxon>
        <taxon>Thermococci</taxon>
        <taxon>Thermococcales</taxon>
        <taxon>Thermococcaceae</taxon>
        <taxon>Thermococcus</taxon>
    </lineage>
</organism>
<comment type="catalytic activity">
    <reaction evidence="8">
        <text>ATP + H2O = ADP + phosphate + H(+)</text>
        <dbReference type="Rhea" id="RHEA:13065"/>
        <dbReference type="ChEBI" id="CHEBI:15377"/>
        <dbReference type="ChEBI" id="CHEBI:15378"/>
        <dbReference type="ChEBI" id="CHEBI:30616"/>
        <dbReference type="ChEBI" id="CHEBI:43474"/>
        <dbReference type="ChEBI" id="CHEBI:456216"/>
        <dbReference type="EC" id="5.6.2.4"/>
    </reaction>
</comment>
<dbReference type="PANTHER" id="PTHR11070">
    <property type="entry name" value="UVRD / RECB / PCRA DNA HELICASE FAMILY MEMBER"/>
    <property type="match status" value="1"/>
</dbReference>
<name>L0B9J0_9EURY</name>
<evidence type="ECO:0000256" key="1">
    <source>
        <dbReference type="ARBA" id="ARBA00022741"/>
    </source>
</evidence>
<accession>L0B9J0</accession>
<dbReference type="GO" id="GO:0000725">
    <property type="term" value="P:recombinational repair"/>
    <property type="evidence" value="ECO:0007669"/>
    <property type="project" value="TreeGrafter"/>
</dbReference>
<feature type="binding site" evidence="9">
    <location>
        <begin position="7"/>
        <end position="14"/>
    </location>
    <ligand>
        <name>ATP</name>
        <dbReference type="ChEBI" id="CHEBI:30616"/>
    </ligand>
</feature>
<dbReference type="GO" id="GO:0003677">
    <property type="term" value="F:DNA binding"/>
    <property type="evidence" value="ECO:0007669"/>
    <property type="project" value="InterPro"/>
</dbReference>
<geneLocation type="plasmid" evidence="11">
    <name>pIRI48</name>
</geneLocation>
<dbReference type="Pfam" id="PF13361">
    <property type="entry name" value="UvrD_C"/>
    <property type="match status" value="1"/>
</dbReference>
<dbReference type="Gene3D" id="3.40.50.300">
    <property type="entry name" value="P-loop containing nucleotide triphosphate hydrolases"/>
    <property type="match status" value="2"/>
</dbReference>
<keyword evidence="1 9" id="KW-0547">Nucleotide-binding</keyword>
<sequence length="547" mass="62778">MRVKIYGPPGTGKTTTLQRTIDYTLGNSSEPPIPLPESFPTDLEPKNLAFVSFTNTAIDVIGKRTGITTRSKEAPYMRTIHGLILSVLAEHFDPVAVDNLGKLADIQAEFSMRMGYYYSKDPFEFAEGNMKFNVITRALELYLPKTGDVEEALKLIDNREDRKFALAWYRYKRQKKIMDFDDILVIGYEHLEDFYVPVEVAFIDEGQDNGPLDYILLEKGFEGAKFVFLAGDPLQSIYGFKGADPRLFVRWKADKEIILPRSYRLPKKVWLLSQSWALSLGIKGAVVRYAPSEKLGRVSRMKFIEALSYAVEQAKRGRSVLILARTNSLVKFVGNILSIEFGVAYGHLKRASYWESHLLKFIEGLQMLKLWDGVTPIKVQDTKPITGLIRKLKDKHAREVLRRWRDSRQWSLEVQAVLQRIKKNPSEYFYITDFDRQALKAYFSKARLDLTEELIIDTIHAAKGEEADVVIFLDFIPTRSEERINPEELQEKLVAYVGFTRAREELIIVPTPAIKYHPMRDFMGVRQILGVVNFHKHLLIKELVGGL</sequence>
<evidence type="ECO:0000256" key="5">
    <source>
        <dbReference type="ARBA" id="ARBA00023235"/>
    </source>
</evidence>
<reference evidence="11" key="1">
    <citation type="journal article" date="2013" name="PLoS ONE">
        <title>Insights into dynamics of mobile genetic elements in hyperthermophilic environments from five new thermococcus plasmids.</title>
        <authorList>
            <person name="Krupovic M."/>
            <person name="Gonnet M."/>
            <person name="Hania W.B."/>
            <person name="Forterre P."/>
            <person name="Erauso G."/>
        </authorList>
    </citation>
    <scope>NUCLEOTIDE SEQUENCE</scope>
    <source>
        <plasmid evidence="11">pIRI48</plasmid>
    </source>
</reference>
<dbReference type="InterPro" id="IPR000212">
    <property type="entry name" value="DNA_helicase_UvrD/REP"/>
</dbReference>
<keyword evidence="11" id="KW-0614">Plasmid</keyword>
<evidence type="ECO:0000256" key="6">
    <source>
        <dbReference type="ARBA" id="ARBA00034617"/>
    </source>
</evidence>
<evidence type="ECO:0000256" key="8">
    <source>
        <dbReference type="ARBA" id="ARBA00048988"/>
    </source>
</evidence>
<evidence type="ECO:0000256" key="4">
    <source>
        <dbReference type="ARBA" id="ARBA00022840"/>
    </source>
</evidence>
<dbReference type="GO" id="GO:0005524">
    <property type="term" value="F:ATP binding"/>
    <property type="evidence" value="ECO:0007669"/>
    <property type="project" value="UniProtKB-UniRule"/>
</dbReference>
<feature type="domain" description="UvrD-like helicase ATP-binding" evidence="10">
    <location>
        <begin position="1"/>
        <end position="279"/>
    </location>
</feature>
<evidence type="ECO:0000256" key="7">
    <source>
        <dbReference type="ARBA" id="ARBA00034808"/>
    </source>
</evidence>
<dbReference type="PROSITE" id="PS51198">
    <property type="entry name" value="UVRD_HELICASE_ATP_BIND"/>
    <property type="match status" value="1"/>
</dbReference>
<dbReference type="GO" id="GO:0043138">
    <property type="term" value="F:3'-5' DNA helicase activity"/>
    <property type="evidence" value="ECO:0007669"/>
    <property type="project" value="UniProtKB-EC"/>
</dbReference>
<dbReference type="PANTHER" id="PTHR11070:SF2">
    <property type="entry name" value="ATP-DEPENDENT DNA HELICASE SRS2"/>
    <property type="match status" value="1"/>
</dbReference>
<evidence type="ECO:0000259" key="10">
    <source>
        <dbReference type="PROSITE" id="PS51198"/>
    </source>
</evidence>
<protein>
    <recommendedName>
        <fullName evidence="7">DNA 3'-5' helicase</fullName>
        <ecNumber evidence="7">5.6.2.4</ecNumber>
    </recommendedName>
</protein>
<dbReference type="InterPro" id="IPR014017">
    <property type="entry name" value="DNA_helicase_UvrD-like_C"/>
</dbReference>
<keyword evidence="3 9" id="KW-0347">Helicase</keyword>
<keyword evidence="4 9" id="KW-0067">ATP-binding</keyword>
<dbReference type="EC" id="5.6.2.4" evidence="7"/>
<proteinExistence type="predicted"/>
<evidence type="ECO:0000256" key="9">
    <source>
        <dbReference type="PROSITE-ProRule" id="PRU00560"/>
    </source>
</evidence>
<keyword evidence="5" id="KW-0413">Isomerase</keyword>
<evidence type="ECO:0000256" key="3">
    <source>
        <dbReference type="ARBA" id="ARBA00022806"/>
    </source>
</evidence>
<evidence type="ECO:0000313" key="11">
    <source>
        <dbReference type="EMBL" id="AFZ84228.1"/>
    </source>
</evidence>
<dbReference type="InterPro" id="IPR014016">
    <property type="entry name" value="UvrD-like_ATP-bd"/>
</dbReference>
<evidence type="ECO:0000256" key="2">
    <source>
        <dbReference type="ARBA" id="ARBA00022801"/>
    </source>
</evidence>
<dbReference type="GO" id="GO:0016787">
    <property type="term" value="F:hydrolase activity"/>
    <property type="evidence" value="ECO:0007669"/>
    <property type="project" value="UniProtKB-UniRule"/>
</dbReference>
<dbReference type="InterPro" id="IPR027417">
    <property type="entry name" value="P-loop_NTPase"/>
</dbReference>
<dbReference type="AlphaFoldDB" id="L0B9J0"/>
<dbReference type="SUPFAM" id="SSF52540">
    <property type="entry name" value="P-loop containing nucleoside triphosphate hydrolases"/>
    <property type="match status" value="1"/>
</dbReference>
<dbReference type="RefSeq" id="WP_015243559.1">
    <property type="nucleotide sequence ID" value="NC_019883.1"/>
</dbReference>
<gene>
    <name evidence="11" type="ORF">i48-1</name>
</gene>